<dbReference type="InterPro" id="IPR044789">
    <property type="entry name" value="Put_A1-4-GlycosylTfrase_plant"/>
</dbReference>
<name>A0A9R0IET7_SPIOL</name>
<protein>
    <submittedName>
        <fullName evidence="4 5">Uncharacterized protein At4g19900-like</fullName>
    </submittedName>
</protein>
<dbReference type="RefSeq" id="XP_021847817.1">
    <property type="nucleotide sequence ID" value="XM_021992125.1"/>
</dbReference>
<evidence type="ECO:0000313" key="4">
    <source>
        <dbReference type="RefSeq" id="XP_021847816.1"/>
    </source>
</evidence>
<accession>A0A9R0IET7</accession>
<evidence type="ECO:0000256" key="1">
    <source>
        <dbReference type="SAM" id="MobiDB-lite"/>
    </source>
</evidence>
<keyword evidence="2" id="KW-0472">Membrane</keyword>
<evidence type="ECO:0000313" key="3">
    <source>
        <dbReference type="Proteomes" id="UP000813463"/>
    </source>
</evidence>
<dbReference type="AlphaFoldDB" id="A0A9R0IET7"/>
<organism evidence="3 5">
    <name type="scientific">Spinacia oleracea</name>
    <name type="common">Spinach</name>
    <dbReference type="NCBI Taxonomy" id="3562"/>
    <lineage>
        <taxon>Eukaryota</taxon>
        <taxon>Viridiplantae</taxon>
        <taxon>Streptophyta</taxon>
        <taxon>Embryophyta</taxon>
        <taxon>Tracheophyta</taxon>
        <taxon>Spermatophyta</taxon>
        <taxon>Magnoliopsida</taxon>
        <taxon>eudicotyledons</taxon>
        <taxon>Gunneridae</taxon>
        <taxon>Pentapetalae</taxon>
        <taxon>Caryophyllales</taxon>
        <taxon>Chenopodiaceae</taxon>
        <taxon>Chenopodioideae</taxon>
        <taxon>Anserineae</taxon>
        <taxon>Spinacia</taxon>
    </lineage>
</organism>
<reference evidence="4 5" key="2">
    <citation type="submission" date="2025-04" db="UniProtKB">
        <authorList>
            <consortium name="RefSeq"/>
        </authorList>
    </citation>
    <scope>IDENTIFICATION</scope>
</reference>
<dbReference type="KEGG" id="soe:110787497"/>
<reference evidence="3" key="1">
    <citation type="journal article" date="2021" name="Nat. Commun.">
        <title>Genomic analyses provide insights into spinach domestication and the genetic basis of agronomic traits.</title>
        <authorList>
            <person name="Cai X."/>
            <person name="Sun X."/>
            <person name="Xu C."/>
            <person name="Sun H."/>
            <person name="Wang X."/>
            <person name="Ge C."/>
            <person name="Zhang Z."/>
            <person name="Wang Q."/>
            <person name="Fei Z."/>
            <person name="Jiao C."/>
            <person name="Wang Q."/>
        </authorList>
    </citation>
    <scope>NUCLEOTIDE SEQUENCE [LARGE SCALE GENOMIC DNA]</scope>
    <source>
        <strain evidence="3">cv. Varoflay</strain>
    </source>
</reference>
<dbReference type="OrthoDB" id="1400668at2759"/>
<evidence type="ECO:0000256" key="2">
    <source>
        <dbReference type="SAM" id="Phobius"/>
    </source>
</evidence>
<keyword evidence="2" id="KW-0812">Transmembrane</keyword>
<feature type="transmembrane region" description="Helical" evidence="2">
    <location>
        <begin position="12"/>
        <end position="35"/>
    </location>
</feature>
<proteinExistence type="predicted"/>
<gene>
    <name evidence="4 5" type="primary">LOC110787497</name>
</gene>
<dbReference type="PANTHER" id="PTHR47213">
    <property type="entry name" value="OS07G0567300 PROTEIN"/>
    <property type="match status" value="1"/>
</dbReference>
<feature type="region of interest" description="Disordered" evidence="1">
    <location>
        <begin position="272"/>
        <end position="296"/>
    </location>
</feature>
<dbReference type="RefSeq" id="XP_021847816.1">
    <property type="nucleotide sequence ID" value="XM_021992124.1"/>
</dbReference>
<keyword evidence="3" id="KW-1185">Reference proteome</keyword>
<dbReference type="Proteomes" id="UP000813463">
    <property type="component" value="Chromosome 3"/>
</dbReference>
<keyword evidence="2" id="KW-1133">Transmembrane helix</keyword>
<dbReference type="GeneID" id="110787497"/>
<evidence type="ECO:0000313" key="5">
    <source>
        <dbReference type="RefSeq" id="XP_021847817.1"/>
    </source>
</evidence>
<dbReference type="PANTHER" id="PTHR47213:SF1">
    <property type="entry name" value="OS07G0567300 PROTEIN"/>
    <property type="match status" value="1"/>
</dbReference>
<sequence length="296" mass="33247">MPGSTLRTRRRNCYGVQFCAVAAALLLLLSVSLLYSRLTSNRRGSLLQDGVSVFDDPFIVEDPLLEDSDPDLLRATLSDDRIDELDIIDDDSKVSNEEEILRGLESEGEENEHSKVFSTGSSGYYFDHVSHVIRRVFDGKSIDEFDQWEAHATMFDVGLASDDEKLSKVAFGSDDVPVDEEVRRKVLKANNIEDALLLKLDSRGSPLREGWAAWFDSKSVFLRKDRMFKSSLELLNPVNNMHLQDPEGSGVTGLTKGDKLVLKEMLHEMKKQKPLGVPNIESEKANVENSAKRRSK</sequence>